<proteinExistence type="predicted"/>
<feature type="domain" description="Enoyl reductase (ER)" evidence="4">
    <location>
        <begin position="22"/>
        <end position="357"/>
    </location>
</feature>
<dbReference type="InterPro" id="IPR045010">
    <property type="entry name" value="MDR_fam"/>
</dbReference>
<evidence type="ECO:0000313" key="5">
    <source>
        <dbReference type="EMBL" id="GJC89766.1"/>
    </source>
</evidence>
<keyword evidence="1" id="KW-0560">Oxidoreductase</keyword>
<dbReference type="Pfam" id="PF00107">
    <property type="entry name" value="ADH_zinc_N"/>
    <property type="match status" value="1"/>
</dbReference>
<evidence type="ECO:0000259" key="4">
    <source>
        <dbReference type="SMART" id="SM00829"/>
    </source>
</evidence>
<name>A0AA37H0K8_9PEZI</name>
<dbReference type="SUPFAM" id="SSF51735">
    <property type="entry name" value="NAD(P)-binding Rossmann-fold domains"/>
    <property type="match status" value="1"/>
</dbReference>
<dbReference type="InterPro" id="IPR020843">
    <property type="entry name" value="ER"/>
</dbReference>
<protein>
    <recommendedName>
        <fullName evidence="2">Dehydrogenase FUB6</fullName>
    </recommendedName>
    <alternativeName>
        <fullName evidence="3">Fusaric acid biosynthesis protein 6</fullName>
    </alternativeName>
</protein>
<dbReference type="InterPro" id="IPR011032">
    <property type="entry name" value="GroES-like_sf"/>
</dbReference>
<keyword evidence="6" id="KW-1185">Reference proteome</keyword>
<dbReference type="InterPro" id="IPR013149">
    <property type="entry name" value="ADH-like_C"/>
</dbReference>
<dbReference type="Pfam" id="PF16884">
    <property type="entry name" value="ADH_N_2"/>
    <property type="match status" value="1"/>
</dbReference>
<dbReference type="Gene3D" id="3.40.50.720">
    <property type="entry name" value="NAD(P)-binding Rossmann-like Domain"/>
    <property type="match status" value="1"/>
</dbReference>
<evidence type="ECO:0000256" key="3">
    <source>
        <dbReference type="ARBA" id="ARBA00083301"/>
    </source>
</evidence>
<dbReference type="CDD" id="cd05288">
    <property type="entry name" value="PGDH"/>
    <property type="match status" value="1"/>
</dbReference>
<dbReference type="InterPro" id="IPR041694">
    <property type="entry name" value="ADH_N_2"/>
</dbReference>
<dbReference type="Proteomes" id="UP001055172">
    <property type="component" value="Unassembled WGS sequence"/>
</dbReference>
<dbReference type="SUPFAM" id="SSF50129">
    <property type="entry name" value="GroES-like"/>
    <property type="match status" value="1"/>
</dbReference>
<dbReference type="InterPro" id="IPR036291">
    <property type="entry name" value="NAD(P)-bd_dom_sf"/>
</dbReference>
<reference evidence="5 6" key="1">
    <citation type="submission" date="2021-07" db="EMBL/GenBank/DDBJ databases">
        <title>Genome data of Colletotrichum spaethianum.</title>
        <authorList>
            <person name="Utami Y.D."/>
            <person name="Hiruma K."/>
        </authorList>
    </citation>
    <scope>NUCLEOTIDE SEQUENCE [LARGE SCALE GENOMIC DNA]</scope>
    <source>
        <strain evidence="5 6">MAFF 242679</strain>
    </source>
</reference>
<organism evidence="5 6">
    <name type="scientific">Colletotrichum liriopes</name>
    <dbReference type="NCBI Taxonomy" id="708192"/>
    <lineage>
        <taxon>Eukaryota</taxon>
        <taxon>Fungi</taxon>
        <taxon>Dikarya</taxon>
        <taxon>Ascomycota</taxon>
        <taxon>Pezizomycotina</taxon>
        <taxon>Sordariomycetes</taxon>
        <taxon>Hypocreomycetidae</taxon>
        <taxon>Glomerellales</taxon>
        <taxon>Glomerellaceae</taxon>
        <taxon>Colletotrichum</taxon>
        <taxon>Colletotrichum spaethianum species complex</taxon>
    </lineage>
</organism>
<dbReference type="EMBL" id="BPPX01000045">
    <property type="protein sequence ID" value="GJC89766.1"/>
    <property type="molecule type" value="Genomic_DNA"/>
</dbReference>
<evidence type="ECO:0000256" key="2">
    <source>
        <dbReference type="ARBA" id="ARBA00069006"/>
    </source>
</evidence>
<gene>
    <name evidence="5" type="ORF">ColLi_12604</name>
</gene>
<dbReference type="PANTHER" id="PTHR43205">
    <property type="entry name" value="PROSTAGLANDIN REDUCTASE"/>
    <property type="match status" value="1"/>
</dbReference>
<sequence>MSITPNKTFVFKRIPTRLPVAGDHVVVEDRPIDLDAPLDDESFLIKGIYASFDPYQRGGMRDPSIKNWLQAYPLDGPVPTSVIGKVLKSASPNFVVDDIVHVWFAAPTAEYGVIPAGVPATKLDVPQGVDVAHFLGALGLPGLTAIRGLLDIGKPKKGEVMFVSSAAGAVGQMAGQLAKAENLTVIGSVGSDEKLEFITKELGFDAGFNYKTEKPADALKRLAPEGINIYFENVGGEHLEAALDAFQMGGRIIHCGAIAIEIVVECLCQKQISEKNVPVQEQRGVRNMVQFTDKQLTMTGYLVDFTPESLQEFYKTVIPMLQSGKLKAKLSITEGIENAAEGFVGMLAGENFGKAVLKI</sequence>
<dbReference type="SMART" id="SM00829">
    <property type="entry name" value="PKS_ER"/>
    <property type="match status" value="1"/>
</dbReference>
<dbReference type="PANTHER" id="PTHR43205:SF7">
    <property type="entry name" value="PROSTAGLANDIN REDUCTASE 1"/>
    <property type="match status" value="1"/>
</dbReference>
<dbReference type="AlphaFoldDB" id="A0AA37H0K8"/>
<dbReference type="GO" id="GO:0016628">
    <property type="term" value="F:oxidoreductase activity, acting on the CH-CH group of donors, NAD or NADP as acceptor"/>
    <property type="evidence" value="ECO:0007669"/>
    <property type="project" value="InterPro"/>
</dbReference>
<evidence type="ECO:0000313" key="6">
    <source>
        <dbReference type="Proteomes" id="UP001055172"/>
    </source>
</evidence>
<comment type="caution">
    <text evidence="5">The sequence shown here is derived from an EMBL/GenBank/DDBJ whole genome shotgun (WGS) entry which is preliminary data.</text>
</comment>
<dbReference type="Gene3D" id="3.90.180.10">
    <property type="entry name" value="Medium-chain alcohol dehydrogenases, catalytic domain"/>
    <property type="match status" value="1"/>
</dbReference>
<dbReference type="FunFam" id="3.40.50.720:FF:000121">
    <property type="entry name" value="Prostaglandin reductase 2"/>
    <property type="match status" value="1"/>
</dbReference>
<evidence type="ECO:0000256" key="1">
    <source>
        <dbReference type="ARBA" id="ARBA00023002"/>
    </source>
</evidence>
<accession>A0AA37H0K8</accession>